<evidence type="ECO:0000313" key="3">
    <source>
        <dbReference type="Proteomes" id="UP000235388"/>
    </source>
</evidence>
<organism evidence="2 3">
    <name type="scientific">Puccinia coronata f. sp. avenae</name>
    <dbReference type="NCBI Taxonomy" id="200324"/>
    <lineage>
        <taxon>Eukaryota</taxon>
        <taxon>Fungi</taxon>
        <taxon>Dikarya</taxon>
        <taxon>Basidiomycota</taxon>
        <taxon>Pucciniomycotina</taxon>
        <taxon>Pucciniomycetes</taxon>
        <taxon>Pucciniales</taxon>
        <taxon>Pucciniaceae</taxon>
        <taxon>Puccinia</taxon>
    </lineage>
</organism>
<reference evidence="2 3" key="1">
    <citation type="submission" date="2017-11" db="EMBL/GenBank/DDBJ databases">
        <title>De novo assembly and phasing of dikaryotic genomes from two isolates of Puccinia coronata f. sp. avenae, the causal agent of oat crown rust.</title>
        <authorList>
            <person name="Miller M.E."/>
            <person name="Zhang Y."/>
            <person name="Omidvar V."/>
            <person name="Sperschneider J."/>
            <person name="Schwessinger B."/>
            <person name="Raley C."/>
            <person name="Palmer J.M."/>
            <person name="Garnica D."/>
            <person name="Upadhyaya N."/>
            <person name="Rathjen J."/>
            <person name="Taylor J.M."/>
            <person name="Park R.F."/>
            <person name="Dodds P.N."/>
            <person name="Hirsch C.D."/>
            <person name="Kianian S.F."/>
            <person name="Figueroa M."/>
        </authorList>
    </citation>
    <scope>NUCLEOTIDE SEQUENCE [LARGE SCALE GENOMIC DNA]</scope>
    <source>
        <strain evidence="2">12NC29</strain>
    </source>
</reference>
<evidence type="ECO:0000313" key="2">
    <source>
        <dbReference type="EMBL" id="PLW18589.1"/>
    </source>
</evidence>
<gene>
    <name evidence="2" type="ORF">PCANC_09203</name>
</gene>
<feature type="compositionally biased region" description="Polar residues" evidence="1">
    <location>
        <begin position="112"/>
        <end position="130"/>
    </location>
</feature>
<feature type="compositionally biased region" description="Low complexity" evidence="1">
    <location>
        <begin position="14"/>
        <end position="24"/>
    </location>
</feature>
<dbReference type="AlphaFoldDB" id="A0A2N5SZB4"/>
<evidence type="ECO:0000256" key="1">
    <source>
        <dbReference type="SAM" id="MobiDB-lite"/>
    </source>
</evidence>
<comment type="caution">
    <text evidence="2">The sequence shown here is derived from an EMBL/GenBank/DDBJ whole genome shotgun (WGS) entry which is preliminary data.</text>
</comment>
<feature type="compositionally biased region" description="Basic and acidic residues" evidence="1">
    <location>
        <begin position="81"/>
        <end position="92"/>
    </location>
</feature>
<proteinExistence type="predicted"/>
<feature type="compositionally biased region" description="Polar residues" evidence="1">
    <location>
        <begin position="43"/>
        <end position="53"/>
    </location>
</feature>
<feature type="region of interest" description="Disordered" evidence="1">
    <location>
        <begin position="1"/>
        <end position="130"/>
    </location>
</feature>
<protein>
    <submittedName>
        <fullName evidence="2">Uncharacterized protein</fullName>
    </submittedName>
</protein>
<keyword evidence="3" id="KW-1185">Reference proteome</keyword>
<dbReference type="EMBL" id="PGCJ01000828">
    <property type="protein sequence ID" value="PLW18589.1"/>
    <property type="molecule type" value="Genomic_DNA"/>
</dbReference>
<sequence length="227" mass="24687">MSLSSRQGDPFKLSSSVSTRSSQSELVPPGEFKRQYQKKDLGSLQQGTPQGTLADQEALHASVRGGGLGSHDSAEGTSNRDSLHPREEDRQNEPACGNGGLESVHGPPPKGESTSGKQESSGSTQRQPSVNELFKLEKLHRFNSVKHRRPFNSLLQEFLNCKFNSAHSQLVKDPKIQEELGSAQVEACCCFSVSIPTLIFALSNRVVGQGLKYKKSSTTISFVCLLQ</sequence>
<accession>A0A2N5SZB4</accession>
<feature type="compositionally biased region" description="Basic and acidic residues" evidence="1">
    <location>
        <begin position="31"/>
        <end position="41"/>
    </location>
</feature>
<dbReference type="Proteomes" id="UP000235388">
    <property type="component" value="Unassembled WGS sequence"/>
</dbReference>
<name>A0A2N5SZB4_9BASI</name>